<dbReference type="InterPro" id="IPR015424">
    <property type="entry name" value="PyrdxlP-dep_Trfase"/>
</dbReference>
<dbReference type="PANTHER" id="PTHR13693">
    <property type="entry name" value="CLASS II AMINOTRANSFERASE/8-AMINO-7-OXONONANOATE SYNTHASE"/>
    <property type="match status" value="1"/>
</dbReference>
<dbReference type="CDD" id="cd06454">
    <property type="entry name" value="KBL_like"/>
    <property type="match status" value="1"/>
</dbReference>
<dbReference type="Proteomes" id="UP000238322">
    <property type="component" value="Unassembled WGS sequence"/>
</dbReference>
<dbReference type="EC" id="2.3.1.47" evidence="10"/>
<keyword evidence="5 10" id="KW-0808">Transferase</keyword>
<evidence type="ECO:0000256" key="2">
    <source>
        <dbReference type="ARBA" id="ARBA00004746"/>
    </source>
</evidence>
<comment type="function">
    <text evidence="10">Catalyzes the decarboxylative condensation of pimeloyl-[acyl-carrier protein] and L-alanine to produce 8-amino-7-oxononanoate (AON), [acyl-carrier protein], and carbon dioxide.</text>
</comment>
<dbReference type="InterPro" id="IPR015421">
    <property type="entry name" value="PyrdxlP-dep_Trfase_major"/>
</dbReference>
<accession>A0A2S8G4W8</accession>
<proteinExistence type="inferred from homology"/>
<dbReference type="InterPro" id="IPR001917">
    <property type="entry name" value="Aminotrans_II_pyridoxalP_BS"/>
</dbReference>
<comment type="catalytic activity">
    <reaction evidence="8 10">
        <text>6-carboxyhexanoyl-[ACP] + L-alanine + H(+) = (8S)-8-amino-7-oxononanoate + holo-[ACP] + CO2</text>
        <dbReference type="Rhea" id="RHEA:42288"/>
        <dbReference type="Rhea" id="RHEA-COMP:9685"/>
        <dbReference type="Rhea" id="RHEA-COMP:9955"/>
        <dbReference type="ChEBI" id="CHEBI:15378"/>
        <dbReference type="ChEBI" id="CHEBI:16526"/>
        <dbReference type="ChEBI" id="CHEBI:57972"/>
        <dbReference type="ChEBI" id="CHEBI:64479"/>
        <dbReference type="ChEBI" id="CHEBI:78846"/>
        <dbReference type="ChEBI" id="CHEBI:149468"/>
        <dbReference type="EC" id="2.3.1.47"/>
    </reaction>
</comment>
<comment type="cofactor">
    <cofactor evidence="1 9 10">
        <name>pyridoxal 5'-phosphate</name>
        <dbReference type="ChEBI" id="CHEBI:597326"/>
    </cofactor>
</comment>
<dbReference type="AlphaFoldDB" id="A0A2S8G4W8"/>
<keyword evidence="6" id="KW-0093">Biotin biosynthesis</keyword>
<name>A0A2S8G4W8_9BACT</name>
<evidence type="ECO:0000256" key="8">
    <source>
        <dbReference type="ARBA" id="ARBA00047715"/>
    </source>
</evidence>
<dbReference type="PANTHER" id="PTHR13693:SF100">
    <property type="entry name" value="8-AMINO-7-OXONONANOATE SYNTHASE"/>
    <property type="match status" value="1"/>
</dbReference>
<dbReference type="GO" id="GO:0030170">
    <property type="term" value="F:pyridoxal phosphate binding"/>
    <property type="evidence" value="ECO:0007669"/>
    <property type="project" value="InterPro"/>
</dbReference>
<evidence type="ECO:0000259" key="11">
    <source>
        <dbReference type="Pfam" id="PF00155"/>
    </source>
</evidence>
<feature type="modified residue" description="N6-(pyridoxal phosphate)lysine" evidence="9">
    <location>
        <position position="240"/>
    </location>
</feature>
<dbReference type="Gene3D" id="3.90.1150.10">
    <property type="entry name" value="Aspartate Aminotransferase, domain 1"/>
    <property type="match status" value="1"/>
</dbReference>
<dbReference type="NCBIfam" id="TIGR00858">
    <property type="entry name" value="bioF"/>
    <property type="match status" value="1"/>
</dbReference>
<evidence type="ECO:0000256" key="7">
    <source>
        <dbReference type="ARBA" id="ARBA00022898"/>
    </source>
</evidence>
<comment type="subunit">
    <text evidence="4 10">Homodimer.</text>
</comment>
<reference evidence="12 13" key="1">
    <citation type="submission" date="2018-02" db="EMBL/GenBank/DDBJ databases">
        <title>Comparative genomes isolates from brazilian mangrove.</title>
        <authorList>
            <person name="Araujo J.E."/>
            <person name="Taketani R.G."/>
            <person name="Silva M.C.P."/>
            <person name="Loureco M.V."/>
            <person name="Andreote F.D."/>
        </authorList>
    </citation>
    <scope>NUCLEOTIDE SEQUENCE [LARGE SCALE GENOMIC DNA]</scope>
    <source>
        <strain evidence="12 13">Hex-1 MGV</strain>
    </source>
</reference>
<organism evidence="12 13">
    <name type="scientific">Blastopirellula marina</name>
    <dbReference type="NCBI Taxonomy" id="124"/>
    <lineage>
        <taxon>Bacteria</taxon>
        <taxon>Pseudomonadati</taxon>
        <taxon>Planctomycetota</taxon>
        <taxon>Planctomycetia</taxon>
        <taxon>Pirellulales</taxon>
        <taxon>Pirellulaceae</taxon>
        <taxon>Blastopirellula</taxon>
    </lineage>
</organism>
<dbReference type="GO" id="GO:0008710">
    <property type="term" value="F:8-amino-7-oxononanoate synthase activity"/>
    <property type="evidence" value="ECO:0007669"/>
    <property type="project" value="UniProtKB-UniRule"/>
</dbReference>
<dbReference type="Gene3D" id="3.40.640.10">
    <property type="entry name" value="Type I PLP-dependent aspartate aminotransferase-like (Major domain)"/>
    <property type="match status" value="1"/>
</dbReference>
<sequence>MADPLAWIPEQLELLESLERRRSIHIRATQQGPSVDWKERELLNFSSNDYLNLAADPRLEAAACEAIQREGWGSGASPLITGRGQNQASLEVALAQFEATEAALTFASGFAANAGVIDALADRGDVILSDEKNHASIIDGTRLSKATVRVYPHRDLQYLENLLKQCSTFRRRLIVTDTLFSMDGDIAPLPELADLAEAYDAMLMVDEAHATGVFGENGRGLCEQFDVEDRVSIRVGTFSKALGGHGGFVVGSEPLIHWLVNRCRPYIFSTAPPAANAGAMLAALKIVHDEPQRRTDLLAKAKWLRGKLREIGWSLGDSESQIIPVIVGTENLAMTLSAQLHEMGMMVPGIRPPSVPDGECLLRISLSCGHTQQHLDTLVEALTELRLG</sequence>
<dbReference type="PROSITE" id="PS00599">
    <property type="entry name" value="AA_TRANSFER_CLASS_2"/>
    <property type="match status" value="1"/>
</dbReference>
<gene>
    <name evidence="12" type="primary">bioF</name>
    <name evidence="12" type="ORF">C5Y83_01655</name>
</gene>
<evidence type="ECO:0000313" key="13">
    <source>
        <dbReference type="Proteomes" id="UP000238322"/>
    </source>
</evidence>
<evidence type="ECO:0000256" key="5">
    <source>
        <dbReference type="ARBA" id="ARBA00022679"/>
    </source>
</evidence>
<evidence type="ECO:0000313" key="12">
    <source>
        <dbReference type="EMBL" id="PQO39477.1"/>
    </source>
</evidence>
<evidence type="ECO:0000256" key="1">
    <source>
        <dbReference type="ARBA" id="ARBA00001933"/>
    </source>
</evidence>
<dbReference type="InterPro" id="IPR050087">
    <property type="entry name" value="AON_synthase_class-II"/>
</dbReference>
<dbReference type="SUPFAM" id="SSF53383">
    <property type="entry name" value="PLP-dependent transferases"/>
    <property type="match status" value="1"/>
</dbReference>
<feature type="domain" description="Aminotransferase class I/classII large" evidence="11">
    <location>
        <begin position="41"/>
        <end position="382"/>
    </location>
</feature>
<dbReference type="OrthoDB" id="9807157at2"/>
<dbReference type="GO" id="GO:0009102">
    <property type="term" value="P:biotin biosynthetic process"/>
    <property type="evidence" value="ECO:0007669"/>
    <property type="project" value="UniProtKB-UniRule"/>
</dbReference>
<evidence type="ECO:0000256" key="6">
    <source>
        <dbReference type="ARBA" id="ARBA00022756"/>
    </source>
</evidence>
<dbReference type="UniPathway" id="UPA00078"/>
<comment type="caution">
    <text evidence="12">The sequence shown here is derived from an EMBL/GenBank/DDBJ whole genome shotgun (WGS) entry which is preliminary data.</text>
</comment>
<evidence type="ECO:0000256" key="10">
    <source>
        <dbReference type="RuleBase" id="RU003693"/>
    </source>
</evidence>
<evidence type="ECO:0000256" key="4">
    <source>
        <dbReference type="ARBA" id="ARBA00011738"/>
    </source>
</evidence>
<dbReference type="EMBL" id="PUHY01000004">
    <property type="protein sequence ID" value="PQO39477.1"/>
    <property type="molecule type" value="Genomic_DNA"/>
</dbReference>
<dbReference type="InterPro" id="IPR004839">
    <property type="entry name" value="Aminotransferase_I/II_large"/>
</dbReference>
<protein>
    <recommendedName>
        <fullName evidence="10">8-amino-7-ketopelargonate synthase</fullName>
        <ecNumber evidence="10">2.3.1.47</ecNumber>
    </recommendedName>
</protein>
<evidence type="ECO:0000256" key="3">
    <source>
        <dbReference type="ARBA" id="ARBA00010008"/>
    </source>
</evidence>
<keyword evidence="7 9" id="KW-0663">Pyridoxal phosphate</keyword>
<comment type="pathway">
    <text evidence="2 10">Cofactor biosynthesis; biotin biosynthesis.</text>
</comment>
<comment type="similarity">
    <text evidence="3 10">Belongs to the class-II pyridoxal-phosphate-dependent aminotransferase family. BioF subfamily.</text>
</comment>
<dbReference type="InterPro" id="IPR004723">
    <property type="entry name" value="AONS_Archaea/Proteobacteria"/>
</dbReference>
<evidence type="ECO:0000256" key="9">
    <source>
        <dbReference type="PIRSR" id="PIRSR604723-51"/>
    </source>
</evidence>
<dbReference type="Pfam" id="PF00155">
    <property type="entry name" value="Aminotran_1_2"/>
    <property type="match status" value="1"/>
</dbReference>
<dbReference type="InterPro" id="IPR015422">
    <property type="entry name" value="PyrdxlP-dep_Trfase_small"/>
</dbReference>
<dbReference type="RefSeq" id="WP_105327914.1">
    <property type="nucleotide sequence ID" value="NZ_PUHY01000004.1"/>
</dbReference>